<keyword evidence="1" id="KW-1133">Transmembrane helix</keyword>
<reference evidence="3" key="1">
    <citation type="submission" date="2017-09" db="EMBL/GenBank/DDBJ databases">
        <title>Depth-based differentiation of microbial function through sediment-hosted aquifers and enrichment of novel symbionts in the deep terrestrial subsurface.</title>
        <authorList>
            <person name="Probst A.J."/>
            <person name="Ladd B."/>
            <person name="Jarett J.K."/>
            <person name="Geller-Mcgrath D.E."/>
            <person name="Sieber C.M.K."/>
            <person name="Emerson J.B."/>
            <person name="Anantharaman K."/>
            <person name="Thomas B.C."/>
            <person name="Malmstrom R."/>
            <person name="Stieglmeier M."/>
            <person name="Klingl A."/>
            <person name="Woyke T."/>
            <person name="Ryan C.M."/>
            <person name="Banfield J.F."/>
        </authorList>
    </citation>
    <scope>NUCLEOTIDE SEQUENCE [LARGE SCALE GENOMIC DNA]</scope>
</reference>
<feature type="transmembrane region" description="Helical" evidence="1">
    <location>
        <begin position="91"/>
        <end position="110"/>
    </location>
</feature>
<sequence length="115" mass="13404">MKTKILFSIAKICVVLLMLFTLIYRITEIMLFKGTEGYSLPFAISGMTALFLLLVIFFIGLRKKQKWGFWYGFILSILLLLVYLFKAPFVWPYAVNVVLLAIPIILLFVLKREFK</sequence>
<organism evidence="2 3">
    <name type="scientific">Candidatus Wolfebacteria bacterium CG03_land_8_20_14_0_80_36_15</name>
    <dbReference type="NCBI Taxonomy" id="1975067"/>
    <lineage>
        <taxon>Bacteria</taxon>
        <taxon>Candidatus Wolfeibacteriota</taxon>
    </lineage>
</organism>
<evidence type="ECO:0000313" key="2">
    <source>
        <dbReference type="EMBL" id="PIU99367.1"/>
    </source>
</evidence>
<evidence type="ECO:0000313" key="3">
    <source>
        <dbReference type="Proteomes" id="UP000230131"/>
    </source>
</evidence>
<comment type="caution">
    <text evidence="2">The sequence shown here is derived from an EMBL/GenBank/DDBJ whole genome shotgun (WGS) entry which is preliminary data.</text>
</comment>
<gene>
    <name evidence="2" type="ORF">COS59_00115</name>
</gene>
<dbReference type="Proteomes" id="UP000230131">
    <property type="component" value="Unassembled WGS sequence"/>
</dbReference>
<proteinExistence type="predicted"/>
<keyword evidence="1" id="KW-0472">Membrane</keyword>
<keyword evidence="1" id="KW-0812">Transmembrane</keyword>
<feature type="transmembrane region" description="Helical" evidence="1">
    <location>
        <begin position="5"/>
        <end position="26"/>
    </location>
</feature>
<feature type="transmembrane region" description="Helical" evidence="1">
    <location>
        <begin position="38"/>
        <end position="61"/>
    </location>
</feature>
<dbReference type="AlphaFoldDB" id="A0A2M7B8C3"/>
<protein>
    <submittedName>
        <fullName evidence="2">Uncharacterized protein</fullName>
    </submittedName>
</protein>
<accession>A0A2M7B8C3</accession>
<name>A0A2M7B8C3_9BACT</name>
<dbReference type="EMBL" id="PEVH01000004">
    <property type="protein sequence ID" value="PIU99367.1"/>
    <property type="molecule type" value="Genomic_DNA"/>
</dbReference>
<feature type="transmembrane region" description="Helical" evidence="1">
    <location>
        <begin position="68"/>
        <end position="85"/>
    </location>
</feature>
<evidence type="ECO:0000256" key="1">
    <source>
        <dbReference type="SAM" id="Phobius"/>
    </source>
</evidence>